<gene>
    <name evidence="2" type="ORF">ACFQJ6_16050</name>
</gene>
<evidence type="ECO:0000256" key="1">
    <source>
        <dbReference type="SAM" id="MobiDB-lite"/>
    </source>
</evidence>
<dbReference type="EMBL" id="JBHSZH010000005">
    <property type="protein sequence ID" value="MFC7081394.1"/>
    <property type="molecule type" value="Genomic_DNA"/>
</dbReference>
<organism evidence="2 3">
    <name type="scientific">Halorussus caseinilyticus</name>
    <dbReference type="NCBI Taxonomy" id="3034025"/>
    <lineage>
        <taxon>Archaea</taxon>
        <taxon>Methanobacteriati</taxon>
        <taxon>Methanobacteriota</taxon>
        <taxon>Stenosarchaea group</taxon>
        <taxon>Halobacteria</taxon>
        <taxon>Halobacteriales</taxon>
        <taxon>Haladaptataceae</taxon>
        <taxon>Halorussus</taxon>
    </lineage>
</organism>
<accession>A0ABD5WLJ4</accession>
<dbReference type="GeneID" id="79301855"/>
<evidence type="ECO:0000313" key="3">
    <source>
        <dbReference type="Proteomes" id="UP001596407"/>
    </source>
</evidence>
<sequence>MRFKEREGIPRPARTPLQVLSFVLPDLSAQSVEFVRDFGRGVVREAVDFRPDLLESVGRGSFASDCIPDSDSSMDWGVRRTSRSASVSSRTRRTSS</sequence>
<dbReference type="RefSeq" id="WP_276280690.1">
    <property type="nucleotide sequence ID" value="NZ_CP119809.1"/>
</dbReference>
<proteinExistence type="predicted"/>
<feature type="region of interest" description="Disordered" evidence="1">
    <location>
        <begin position="69"/>
        <end position="96"/>
    </location>
</feature>
<keyword evidence="3" id="KW-1185">Reference proteome</keyword>
<comment type="caution">
    <text evidence="2">The sequence shown here is derived from an EMBL/GenBank/DDBJ whole genome shotgun (WGS) entry which is preliminary data.</text>
</comment>
<protein>
    <submittedName>
        <fullName evidence="2">Uncharacterized protein</fullName>
    </submittedName>
</protein>
<reference evidence="2 3" key="1">
    <citation type="journal article" date="2019" name="Int. J. Syst. Evol. Microbiol.">
        <title>The Global Catalogue of Microorganisms (GCM) 10K type strain sequencing project: providing services to taxonomists for standard genome sequencing and annotation.</title>
        <authorList>
            <consortium name="The Broad Institute Genomics Platform"/>
            <consortium name="The Broad Institute Genome Sequencing Center for Infectious Disease"/>
            <person name="Wu L."/>
            <person name="Ma J."/>
        </authorList>
    </citation>
    <scope>NUCLEOTIDE SEQUENCE [LARGE SCALE GENOMIC DNA]</scope>
    <source>
        <strain evidence="2 3">DT72</strain>
    </source>
</reference>
<evidence type="ECO:0000313" key="2">
    <source>
        <dbReference type="EMBL" id="MFC7081394.1"/>
    </source>
</evidence>
<dbReference type="Proteomes" id="UP001596407">
    <property type="component" value="Unassembled WGS sequence"/>
</dbReference>
<name>A0ABD5WLJ4_9EURY</name>
<dbReference type="AlphaFoldDB" id="A0ABD5WLJ4"/>